<accession>A0A0B8P597</accession>
<proteinExistence type="predicted"/>
<keyword evidence="3 6" id="KW-0418">Kinase</keyword>
<dbReference type="Pfam" id="PF02733">
    <property type="entry name" value="Dak1"/>
    <property type="match status" value="1"/>
</dbReference>
<evidence type="ECO:0000313" key="7">
    <source>
        <dbReference type="Proteomes" id="UP000031671"/>
    </source>
</evidence>
<dbReference type="SUPFAM" id="SSF82549">
    <property type="entry name" value="DAK1/DegV-like"/>
    <property type="match status" value="1"/>
</dbReference>
<dbReference type="PROSITE" id="PS51481">
    <property type="entry name" value="DHAK"/>
    <property type="match status" value="1"/>
</dbReference>
<reference evidence="6 7" key="1">
    <citation type="submission" date="2015-01" db="EMBL/GenBank/DDBJ databases">
        <title>Vibrio sp. C1 JCM 19231 whole genome shotgun sequence.</title>
        <authorList>
            <person name="Sawabe T."/>
            <person name="Meirelles P."/>
            <person name="Feng G."/>
            <person name="Sayaka M."/>
            <person name="Hattori M."/>
            <person name="Ohkuma M."/>
        </authorList>
    </citation>
    <scope>NUCLEOTIDE SEQUENCE [LARGE SCALE GENOMIC DNA]</scope>
    <source>
        <strain evidence="7">JCM 19231</strain>
    </source>
</reference>
<organism evidence="6 7">
    <name type="scientific">Vibrio ishigakensis</name>
    <dbReference type="NCBI Taxonomy" id="1481914"/>
    <lineage>
        <taxon>Bacteria</taxon>
        <taxon>Pseudomonadati</taxon>
        <taxon>Pseudomonadota</taxon>
        <taxon>Gammaproteobacteria</taxon>
        <taxon>Vibrionales</taxon>
        <taxon>Vibrionaceae</taxon>
        <taxon>Vibrio</taxon>
    </lineage>
</organism>
<dbReference type="GO" id="GO:0019563">
    <property type="term" value="P:glycerol catabolic process"/>
    <property type="evidence" value="ECO:0007669"/>
    <property type="project" value="TreeGrafter"/>
</dbReference>
<dbReference type="FunFam" id="3.40.50.10440:FF:000001">
    <property type="entry name" value="Dihydroxyacetone kinase, DhaK subunit"/>
    <property type="match status" value="1"/>
</dbReference>
<evidence type="ECO:0000259" key="5">
    <source>
        <dbReference type="PROSITE" id="PS51481"/>
    </source>
</evidence>
<dbReference type="GO" id="GO:0005524">
    <property type="term" value="F:ATP binding"/>
    <property type="evidence" value="ECO:0007669"/>
    <property type="project" value="UniProtKB-KW"/>
</dbReference>
<comment type="caution">
    <text evidence="6">The sequence shown here is derived from an EMBL/GenBank/DDBJ whole genome shotgun (WGS) entry which is preliminary data.</text>
</comment>
<keyword evidence="4" id="KW-0067">ATP-binding</keyword>
<dbReference type="EMBL" id="BBRZ01000075">
    <property type="protein sequence ID" value="GAM58154.1"/>
    <property type="molecule type" value="Genomic_DNA"/>
</dbReference>
<dbReference type="Gene3D" id="3.30.1180.20">
    <property type="entry name" value="Dihydroxyacetone kinase, domain 2"/>
    <property type="match status" value="1"/>
</dbReference>
<reference evidence="6 7" key="2">
    <citation type="submission" date="2015-01" db="EMBL/GenBank/DDBJ databases">
        <authorList>
            <consortium name="NBRP consortium"/>
            <person name="Sawabe T."/>
            <person name="Meirelles P."/>
            <person name="Feng G."/>
            <person name="Sayaka M."/>
            <person name="Hattori M."/>
            <person name="Ohkuma M."/>
        </authorList>
    </citation>
    <scope>NUCLEOTIDE SEQUENCE [LARGE SCALE GENOMIC DNA]</scope>
    <source>
        <strain evidence="7">JCM 19231</strain>
    </source>
</reference>
<dbReference type="GO" id="GO:0004371">
    <property type="term" value="F:glycerone kinase activity"/>
    <property type="evidence" value="ECO:0007669"/>
    <property type="project" value="UniProtKB-EC"/>
</dbReference>
<evidence type="ECO:0000256" key="1">
    <source>
        <dbReference type="ARBA" id="ARBA00022679"/>
    </source>
</evidence>
<evidence type="ECO:0000313" key="6">
    <source>
        <dbReference type="EMBL" id="GAM58154.1"/>
    </source>
</evidence>
<dbReference type="FunFam" id="3.30.1180.20:FF:000001">
    <property type="entry name" value="Dihydroxyacetone kinase 1"/>
    <property type="match status" value="1"/>
</dbReference>
<dbReference type="Proteomes" id="UP000031671">
    <property type="component" value="Unassembled WGS sequence"/>
</dbReference>
<evidence type="ECO:0000256" key="2">
    <source>
        <dbReference type="ARBA" id="ARBA00022741"/>
    </source>
</evidence>
<keyword evidence="1 6" id="KW-0808">Transferase</keyword>
<gene>
    <name evidence="6" type="ORF">JCM19231_3708</name>
</gene>
<dbReference type="InterPro" id="IPR004006">
    <property type="entry name" value="DhaK_dom"/>
</dbReference>
<evidence type="ECO:0000256" key="4">
    <source>
        <dbReference type="ARBA" id="ARBA00022840"/>
    </source>
</evidence>
<name>A0A0B8P597_9VIBR</name>
<keyword evidence="7" id="KW-1185">Reference proteome</keyword>
<dbReference type="Gene3D" id="3.40.50.10440">
    <property type="entry name" value="Dihydroxyacetone kinase, domain 1"/>
    <property type="match status" value="1"/>
</dbReference>
<dbReference type="EC" id="2.7.1.29" evidence="6"/>
<dbReference type="GO" id="GO:0005829">
    <property type="term" value="C:cytosol"/>
    <property type="evidence" value="ECO:0007669"/>
    <property type="project" value="TreeGrafter"/>
</dbReference>
<dbReference type="InterPro" id="IPR050861">
    <property type="entry name" value="Dihydroxyacetone_Kinase"/>
</dbReference>
<feature type="domain" description="DhaK" evidence="5">
    <location>
        <begin position="10"/>
        <end position="331"/>
    </location>
</feature>
<dbReference type="PANTHER" id="PTHR28629">
    <property type="entry name" value="TRIOKINASE/FMN CYCLASE"/>
    <property type="match status" value="1"/>
</dbReference>
<dbReference type="RefSeq" id="WP_261833596.1">
    <property type="nucleotide sequence ID" value="NZ_AP024881.1"/>
</dbReference>
<keyword evidence="2" id="KW-0547">Nucleotide-binding</keyword>
<protein>
    <submittedName>
        <fullName evidence="6">Putative dihydroxyacetone kinase</fullName>
        <ecNumber evidence="6">2.7.1.29</ecNumber>
    </submittedName>
</protein>
<dbReference type="AlphaFoldDB" id="A0A0B8P597"/>
<dbReference type="PANTHER" id="PTHR28629:SF4">
    <property type="entry name" value="TRIOKINASE_FMN CYCLASE"/>
    <property type="match status" value="1"/>
</dbReference>
<evidence type="ECO:0000256" key="3">
    <source>
        <dbReference type="ARBA" id="ARBA00022777"/>
    </source>
</evidence>
<sequence length="333" mass="35990">MRKPKKLINDPMRVAQEQYEGMLAAMSGKLEGLPGITAAIRTDLPSDKVAIVTGGGSGHEPLFAGYVGKGLADAAALGDIFAAPAPNVIMQTTEAVDNGKGVIYIYGNYAGDNMNFDIAAELADDEDIKTHTVRVWDDVASAPLSKIEERRGTAGDLYVLKIAGAASEKYTDFDKIVELTERSRDYTRSIGVALSAGSVPQTNSFNFELPDDELEIGMGLHGEPGVAREKMSSADEVVSKLVDQLCGDLPYQSGDEVCLLVNNLGSSTYMELLIATRQAHKLLAERGIKVHDTLVGNYCTSQEMSGYSITLLKLDEELKELYDYSCDSFALRK</sequence>